<dbReference type="PROSITE" id="PS51406">
    <property type="entry name" value="FIBRINOGEN_C_2"/>
    <property type="match status" value="1"/>
</dbReference>
<evidence type="ECO:0000259" key="1">
    <source>
        <dbReference type="PROSITE" id="PS51406"/>
    </source>
</evidence>
<proteinExistence type="predicted"/>
<sequence>MVFLLTAMKFFNRGERNSGIYPIKPNQSKPFNVYCEFTAEGASTVIQRRQDGSVDFDQTWEKYEEGFGGP</sequence>
<dbReference type="Pfam" id="PF00147">
    <property type="entry name" value="Fibrinogen_C"/>
    <property type="match status" value="1"/>
</dbReference>
<dbReference type="InterPro" id="IPR002181">
    <property type="entry name" value="Fibrinogen_a/b/g_C_dom"/>
</dbReference>
<name>A0A0E9USY0_ANGAN</name>
<dbReference type="SUPFAM" id="SSF56496">
    <property type="entry name" value="Fibrinogen C-terminal domain-like"/>
    <property type="match status" value="1"/>
</dbReference>
<reference evidence="2" key="1">
    <citation type="submission" date="2014-11" db="EMBL/GenBank/DDBJ databases">
        <authorList>
            <person name="Amaro Gonzalez C."/>
        </authorList>
    </citation>
    <scope>NUCLEOTIDE SEQUENCE</scope>
</reference>
<dbReference type="GO" id="GO:0009395">
    <property type="term" value="P:phospholipid catabolic process"/>
    <property type="evidence" value="ECO:0007669"/>
    <property type="project" value="TreeGrafter"/>
</dbReference>
<reference evidence="2" key="2">
    <citation type="journal article" date="2015" name="Fish Shellfish Immunol.">
        <title>Early steps in the European eel (Anguilla anguilla)-Vibrio vulnificus interaction in the gills: Role of the RtxA13 toxin.</title>
        <authorList>
            <person name="Callol A."/>
            <person name="Pajuelo D."/>
            <person name="Ebbesson L."/>
            <person name="Teles M."/>
            <person name="MacKenzie S."/>
            <person name="Amaro C."/>
        </authorList>
    </citation>
    <scope>NUCLEOTIDE SEQUENCE</scope>
</reference>
<dbReference type="InterPro" id="IPR050373">
    <property type="entry name" value="Fibrinogen_C-term_domain"/>
</dbReference>
<protein>
    <recommendedName>
        <fullName evidence="1">Fibrinogen C-terminal domain-containing protein</fullName>
    </recommendedName>
</protein>
<feature type="domain" description="Fibrinogen C-terminal" evidence="1">
    <location>
        <begin position="1"/>
        <end position="70"/>
    </location>
</feature>
<organism evidence="2">
    <name type="scientific">Anguilla anguilla</name>
    <name type="common">European freshwater eel</name>
    <name type="synonym">Muraena anguilla</name>
    <dbReference type="NCBI Taxonomy" id="7936"/>
    <lineage>
        <taxon>Eukaryota</taxon>
        <taxon>Metazoa</taxon>
        <taxon>Chordata</taxon>
        <taxon>Craniata</taxon>
        <taxon>Vertebrata</taxon>
        <taxon>Euteleostomi</taxon>
        <taxon>Actinopterygii</taxon>
        <taxon>Neopterygii</taxon>
        <taxon>Teleostei</taxon>
        <taxon>Anguilliformes</taxon>
        <taxon>Anguillidae</taxon>
        <taxon>Anguilla</taxon>
    </lineage>
</organism>
<dbReference type="EMBL" id="GBXM01039655">
    <property type="protein sequence ID" value="JAH68922.1"/>
    <property type="molecule type" value="Transcribed_RNA"/>
</dbReference>
<dbReference type="InterPro" id="IPR014716">
    <property type="entry name" value="Fibrinogen_a/b/g_C_1"/>
</dbReference>
<dbReference type="GO" id="GO:0070328">
    <property type="term" value="P:triglyceride homeostasis"/>
    <property type="evidence" value="ECO:0007669"/>
    <property type="project" value="TreeGrafter"/>
</dbReference>
<dbReference type="PANTHER" id="PTHR19143">
    <property type="entry name" value="FIBRINOGEN/TENASCIN/ANGIOPOEITIN"/>
    <property type="match status" value="1"/>
</dbReference>
<accession>A0A0E9USY0</accession>
<dbReference type="GO" id="GO:0005615">
    <property type="term" value="C:extracellular space"/>
    <property type="evidence" value="ECO:0007669"/>
    <property type="project" value="TreeGrafter"/>
</dbReference>
<dbReference type="Gene3D" id="3.90.215.10">
    <property type="entry name" value="Gamma Fibrinogen, chain A, domain 1"/>
    <property type="match status" value="1"/>
</dbReference>
<evidence type="ECO:0000313" key="2">
    <source>
        <dbReference type="EMBL" id="JAH68922.1"/>
    </source>
</evidence>
<dbReference type="GO" id="GO:0042632">
    <property type="term" value="P:cholesterol homeostasis"/>
    <property type="evidence" value="ECO:0007669"/>
    <property type="project" value="TreeGrafter"/>
</dbReference>
<dbReference type="AlphaFoldDB" id="A0A0E9USY0"/>
<dbReference type="PANTHER" id="PTHR19143:SF222">
    <property type="entry name" value="ANGIOPOIETIN-RELATED PROTEIN 3"/>
    <property type="match status" value="1"/>
</dbReference>
<dbReference type="InterPro" id="IPR036056">
    <property type="entry name" value="Fibrinogen-like_C"/>
</dbReference>
<dbReference type="GO" id="GO:0055091">
    <property type="term" value="P:phospholipid homeostasis"/>
    <property type="evidence" value="ECO:0007669"/>
    <property type="project" value="TreeGrafter"/>
</dbReference>